<dbReference type="GO" id="GO:0045109">
    <property type="term" value="P:intermediate filament organization"/>
    <property type="evidence" value="ECO:0007669"/>
    <property type="project" value="TreeGrafter"/>
</dbReference>
<dbReference type="AlphaFoldDB" id="Q4SC57"/>
<evidence type="ECO:0000256" key="1">
    <source>
        <dbReference type="ARBA" id="ARBA00022754"/>
    </source>
</evidence>
<dbReference type="GO" id="GO:0005737">
    <property type="term" value="C:cytoplasm"/>
    <property type="evidence" value="ECO:0007669"/>
    <property type="project" value="TreeGrafter"/>
</dbReference>
<evidence type="ECO:0000313" key="5">
    <source>
        <dbReference type="EMBL" id="CAG01775.1"/>
    </source>
</evidence>
<evidence type="ECO:0000256" key="2">
    <source>
        <dbReference type="ARBA" id="ARBA00023054"/>
    </source>
</evidence>
<gene>
    <name evidence="5" type="ORF">GSTENG00020660001</name>
</gene>
<organism evidence="5">
    <name type="scientific">Tetraodon nigroviridis</name>
    <name type="common">Spotted green pufferfish</name>
    <name type="synonym">Chelonodon nigroviridis</name>
    <dbReference type="NCBI Taxonomy" id="99883"/>
    <lineage>
        <taxon>Eukaryota</taxon>
        <taxon>Metazoa</taxon>
        <taxon>Chordata</taxon>
        <taxon>Craniata</taxon>
        <taxon>Vertebrata</taxon>
        <taxon>Euteleostomi</taxon>
        <taxon>Actinopterygii</taxon>
        <taxon>Neopterygii</taxon>
        <taxon>Teleostei</taxon>
        <taxon>Neoteleostei</taxon>
        <taxon>Acanthomorphata</taxon>
        <taxon>Eupercaria</taxon>
        <taxon>Tetraodontiformes</taxon>
        <taxon>Tetradontoidea</taxon>
        <taxon>Tetraodontidae</taxon>
        <taxon>Tetraodon</taxon>
    </lineage>
</organism>
<dbReference type="GO" id="GO:0005200">
    <property type="term" value="F:structural constituent of cytoskeleton"/>
    <property type="evidence" value="ECO:0007669"/>
    <property type="project" value="TreeGrafter"/>
</dbReference>
<feature type="non-terminal residue" evidence="5">
    <location>
        <position position="251"/>
    </location>
</feature>
<reference evidence="5" key="1">
    <citation type="journal article" date="2004" name="Nature">
        <title>Genome duplication in the teleost fish Tetraodon nigroviridis reveals the early vertebrate proto-karyotype.</title>
        <authorList>
            <person name="Jaillon O."/>
            <person name="Aury J.-M."/>
            <person name="Brunet F."/>
            <person name="Petit J.-L."/>
            <person name="Stange-Thomann N."/>
            <person name="Mauceli E."/>
            <person name="Bouneau L."/>
            <person name="Fischer C."/>
            <person name="Ozouf-Costaz C."/>
            <person name="Bernot A."/>
            <person name="Nicaud S."/>
            <person name="Jaffe D."/>
            <person name="Fisher S."/>
            <person name="Lutfalla G."/>
            <person name="Dossat C."/>
            <person name="Segurens B."/>
            <person name="Dasilva C."/>
            <person name="Salanoubat M."/>
            <person name="Levy M."/>
            <person name="Boudet N."/>
            <person name="Castellano S."/>
            <person name="Anthouard V."/>
            <person name="Jubin C."/>
            <person name="Castelli V."/>
            <person name="Katinka M."/>
            <person name="Vacherie B."/>
            <person name="Biemont C."/>
            <person name="Skalli Z."/>
            <person name="Cattolico L."/>
            <person name="Poulain J."/>
            <person name="De Berardinis V."/>
            <person name="Cruaud C."/>
            <person name="Duprat S."/>
            <person name="Brottier P."/>
            <person name="Coutanceau J.-P."/>
            <person name="Gouzy J."/>
            <person name="Parra G."/>
            <person name="Lardier G."/>
            <person name="Chapple C."/>
            <person name="McKernan K.J."/>
            <person name="McEwan P."/>
            <person name="Bosak S."/>
            <person name="Kellis M."/>
            <person name="Volff J.-N."/>
            <person name="Guigo R."/>
            <person name="Zody M.C."/>
            <person name="Mesirov J."/>
            <person name="Lindblad-Toh K."/>
            <person name="Birren B."/>
            <person name="Nusbaum C."/>
            <person name="Kahn D."/>
            <person name="Robinson-Rechavi M."/>
            <person name="Laudet V."/>
            <person name="Schachter V."/>
            <person name="Quetier F."/>
            <person name="Saurin W."/>
            <person name="Scarpelli C."/>
            <person name="Wincker P."/>
            <person name="Lander E.S."/>
            <person name="Weissenbach J."/>
            <person name="Roest Crollius H."/>
        </authorList>
    </citation>
    <scope>NUCLEOTIDE SEQUENCE [LARGE SCALE GENOMIC DNA]</scope>
</reference>
<dbReference type="PROSITE" id="PS51842">
    <property type="entry name" value="IF_ROD_2"/>
    <property type="match status" value="1"/>
</dbReference>
<dbReference type="EMBL" id="CAAE01014660">
    <property type="protein sequence ID" value="CAG01775.1"/>
    <property type="molecule type" value="Genomic_DNA"/>
</dbReference>
<proteinExistence type="predicted"/>
<evidence type="ECO:0000256" key="3">
    <source>
        <dbReference type="SAM" id="Coils"/>
    </source>
</evidence>
<dbReference type="SUPFAM" id="SSF64593">
    <property type="entry name" value="Intermediate filament protein, coiled coil region"/>
    <property type="match status" value="1"/>
</dbReference>
<comment type="caution">
    <text evidence="5">The sequence shown here is derived from an EMBL/GenBank/DDBJ whole genome shotgun (WGS) entry which is preliminary data.</text>
</comment>
<protein>
    <submittedName>
        <fullName evidence="5">(spotted green pufferfish) hypothetical protein</fullName>
    </submittedName>
</protein>
<feature type="domain" description="IF rod" evidence="4">
    <location>
        <begin position="1"/>
        <end position="242"/>
    </location>
</feature>
<dbReference type="GO" id="GO:0005882">
    <property type="term" value="C:intermediate filament"/>
    <property type="evidence" value="ECO:0007669"/>
    <property type="project" value="UniProtKB-KW"/>
</dbReference>
<dbReference type="InterPro" id="IPR039008">
    <property type="entry name" value="IF_rod_dom"/>
</dbReference>
<dbReference type="InterPro" id="IPR050405">
    <property type="entry name" value="Intermediate_filament"/>
</dbReference>
<name>Q4SC57_TETNG</name>
<feature type="coiled-coil region" evidence="3">
    <location>
        <begin position="161"/>
        <end position="227"/>
    </location>
</feature>
<keyword evidence="1" id="KW-0403">Intermediate filament</keyword>
<dbReference type="Gene3D" id="1.20.5.1160">
    <property type="entry name" value="Vasodilator-stimulated phosphoprotein"/>
    <property type="match status" value="1"/>
</dbReference>
<dbReference type="PANTHER" id="PTHR45652">
    <property type="entry name" value="GLIAL FIBRILLARY ACIDIC PROTEIN"/>
    <property type="match status" value="1"/>
</dbReference>
<reference evidence="5" key="2">
    <citation type="submission" date="2004-02" db="EMBL/GenBank/DDBJ databases">
        <authorList>
            <consortium name="Genoscope"/>
            <consortium name="Whitehead Institute Centre for Genome Research"/>
        </authorList>
    </citation>
    <scope>NUCLEOTIDE SEQUENCE</scope>
</reference>
<dbReference type="PANTHER" id="PTHR45652:SF11">
    <property type="entry name" value="NOTOCHORD GRANULAR SURFACE"/>
    <property type="match status" value="1"/>
</dbReference>
<sequence length="251" mass="28636">MSVEAKEAVLGQLAALKAKYDEAVEARKKVEQDIETVRPDVDRATSAQIALEKHLEQLEAELAFMQKIHKEEIEELMQQIHLAACKVEATYELPDLSTALGQIQSQYASTAAKNLQDMDAWYRSKFQDLSNASTNHIQSMQSVRDEISGHKRDILSKEWELGSLKTRNEYLEAQIKEAVEKGKKEEEELQDRIEAIKLDLKVTKEKIALLLREYQDLLNAKMALEIEITTYRKLIEGEDSRLSSMVQTLAT</sequence>
<dbReference type="Gene3D" id="1.20.5.170">
    <property type="match status" value="1"/>
</dbReference>
<dbReference type="OrthoDB" id="2441647at2759"/>
<dbReference type="KEGG" id="tng:GSTEN00020660G001"/>
<evidence type="ECO:0000259" key="4">
    <source>
        <dbReference type="PROSITE" id="PS51842"/>
    </source>
</evidence>
<dbReference type="Gene3D" id="1.20.5.500">
    <property type="entry name" value="Single helix bin"/>
    <property type="match status" value="1"/>
</dbReference>
<dbReference type="SMART" id="SM01391">
    <property type="entry name" value="Filament"/>
    <property type="match status" value="1"/>
</dbReference>
<feature type="coiled-coil region" evidence="3">
    <location>
        <begin position="13"/>
        <end position="75"/>
    </location>
</feature>
<accession>Q4SC57</accession>
<keyword evidence="2 3" id="KW-0175">Coiled coil</keyword>
<dbReference type="Pfam" id="PF00038">
    <property type="entry name" value="Filament"/>
    <property type="match status" value="1"/>
</dbReference>